<organism evidence="1">
    <name type="scientific">Rhizophora mucronata</name>
    <name type="common">Asiatic mangrove</name>
    <dbReference type="NCBI Taxonomy" id="61149"/>
    <lineage>
        <taxon>Eukaryota</taxon>
        <taxon>Viridiplantae</taxon>
        <taxon>Streptophyta</taxon>
        <taxon>Embryophyta</taxon>
        <taxon>Tracheophyta</taxon>
        <taxon>Spermatophyta</taxon>
        <taxon>Magnoliopsida</taxon>
        <taxon>eudicotyledons</taxon>
        <taxon>Gunneridae</taxon>
        <taxon>Pentapetalae</taxon>
        <taxon>rosids</taxon>
        <taxon>fabids</taxon>
        <taxon>Malpighiales</taxon>
        <taxon>Rhizophoraceae</taxon>
        <taxon>Rhizophora</taxon>
    </lineage>
</organism>
<sequence>MAMSHQLLDRVTNIFLGGWQQENLGFGMPITTWNLFPFY</sequence>
<reference evidence="1" key="1">
    <citation type="submission" date="2018-02" db="EMBL/GenBank/DDBJ databases">
        <title>Rhizophora mucronata_Transcriptome.</title>
        <authorList>
            <person name="Meera S.P."/>
            <person name="Sreeshan A."/>
            <person name="Augustine A."/>
        </authorList>
    </citation>
    <scope>NUCLEOTIDE SEQUENCE</scope>
    <source>
        <tissue evidence="1">Leaf</tissue>
    </source>
</reference>
<name>A0A2P2NBK8_RHIMU</name>
<dbReference type="EMBL" id="GGEC01059392">
    <property type="protein sequence ID" value="MBX39876.1"/>
    <property type="molecule type" value="Transcribed_RNA"/>
</dbReference>
<evidence type="ECO:0000313" key="1">
    <source>
        <dbReference type="EMBL" id="MBX39876.1"/>
    </source>
</evidence>
<accession>A0A2P2NBK8</accession>
<dbReference type="AlphaFoldDB" id="A0A2P2NBK8"/>
<proteinExistence type="predicted"/>
<protein>
    <submittedName>
        <fullName evidence="1">Retinol dehydrogenase 11-like</fullName>
    </submittedName>
</protein>